<protein>
    <recommendedName>
        <fullName evidence="2">YhfM-like domain-containing protein</fullName>
    </recommendedName>
</protein>
<dbReference type="InterPro" id="IPR058780">
    <property type="entry name" value="YhfM-like_dom"/>
</dbReference>
<keyword evidence="4" id="KW-1185">Reference proteome</keyword>
<evidence type="ECO:0000259" key="2">
    <source>
        <dbReference type="Pfam" id="PF26353"/>
    </source>
</evidence>
<reference evidence="4" key="1">
    <citation type="journal article" date="2019" name="Int. J. Syst. Evol. Microbiol.">
        <title>The Global Catalogue of Microorganisms (GCM) 10K type strain sequencing project: providing services to taxonomists for standard genome sequencing and annotation.</title>
        <authorList>
            <consortium name="The Broad Institute Genomics Platform"/>
            <consortium name="The Broad Institute Genome Sequencing Center for Infectious Disease"/>
            <person name="Wu L."/>
            <person name="Ma J."/>
        </authorList>
    </citation>
    <scope>NUCLEOTIDE SEQUENCE [LARGE SCALE GENOMIC DNA]</scope>
    <source>
        <strain evidence="4">CGMCC 4.1434</strain>
    </source>
</reference>
<dbReference type="Proteomes" id="UP001596109">
    <property type="component" value="Unassembled WGS sequence"/>
</dbReference>
<comment type="caution">
    <text evidence="3">The sequence shown here is derived from an EMBL/GenBank/DDBJ whole genome shotgun (WGS) entry which is preliminary data.</text>
</comment>
<feature type="domain" description="YhfM-like" evidence="2">
    <location>
        <begin position="43"/>
        <end position="123"/>
    </location>
</feature>
<name>A0ABW0TQW9_9BACL</name>
<gene>
    <name evidence="3" type="ORF">ACFPRA_17955</name>
</gene>
<dbReference type="EMBL" id="JBHSNO010000009">
    <property type="protein sequence ID" value="MFC5590788.1"/>
    <property type="molecule type" value="Genomic_DNA"/>
</dbReference>
<feature type="signal peptide" evidence="1">
    <location>
        <begin position="1"/>
        <end position="21"/>
    </location>
</feature>
<accession>A0ABW0TQW9</accession>
<evidence type="ECO:0000256" key="1">
    <source>
        <dbReference type="SAM" id="SignalP"/>
    </source>
</evidence>
<evidence type="ECO:0000313" key="3">
    <source>
        <dbReference type="EMBL" id="MFC5590788.1"/>
    </source>
</evidence>
<proteinExistence type="predicted"/>
<dbReference type="Pfam" id="PF26353">
    <property type="entry name" value="YhfM"/>
    <property type="match status" value="1"/>
</dbReference>
<evidence type="ECO:0000313" key="4">
    <source>
        <dbReference type="Proteomes" id="UP001596109"/>
    </source>
</evidence>
<feature type="chain" id="PRO_5046557233" description="YhfM-like domain-containing protein" evidence="1">
    <location>
        <begin position="22"/>
        <end position="124"/>
    </location>
</feature>
<sequence>MRKLFLGLIMGVLFMSGCSAGASMEDEKVSVYEMKSFAEIRKNSLITFTDTKVETTFAEAFHSAERVPGIVDMADPDYRVEFGDEAYFLWMSEEHGTIMNTNDTHTIYTLSKSSVKMIYELLNQ</sequence>
<dbReference type="PROSITE" id="PS51257">
    <property type="entry name" value="PROKAR_LIPOPROTEIN"/>
    <property type="match status" value="1"/>
</dbReference>
<keyword evidence="1" id="KW-0732">Signal</keyword>
<organism evidence="3 4">
    <name type="scientific">Sporosarcina soli</name>
    <dbReference type="NCBI Taxonomy" id="334736"/>
    <lineage>
        <taxon>Bacteria</taxon>
        <taxon>Bacillati</taxon>
        <taxon>Bacillota</taxon>
        <taxon>Bacilli</taxon>
        <taxon>Bacillales</taxon>
        <taxon>Caryophanaceae</taxon>
        <taxon>Sporosarcina</taxon>
    </lineage>
</organism>
<dbReference type="RefSeq" id="WP_381437768.1">
    <property type="nucleotide sequence ID" value="NZ_JBHSNO010000009.1"/>
</dbReference>